<dbReference type="PANTHER" id="PTHR38482">
    <property type="entry name" value="DMT FAMILY PROTEIN"/>
    <property type="match status" value="1"/>
</dbReference>
<feature type="transmembrane region" description="Helical" evidence="1">
    <location>
        <begin position="73"/>
        <end position="91"/>
    </location>
</feature>
<dbReference type="PIRSF" id="PIRSF021239">
    <property type="entry name" value="UCP021239"/>
    <property type="match status" value="1"/>
</dbReference>
<evidence type="ECO:0000256" key="1">
    <source>
        <dbReference type="SAM" id="Phobius"/>
    </source>
</evidence>
<keyword evidence="3" id="KW-1185">Reference proteome</keyword>
<evidence type="ECO:0000313" key="3">
    <source>
        <dbReference type="Proteomes" id="UP000832011"/>
    </source>
</evidence>
<keyword evidence="1" id="KW-1133">Transmembrane helix</keyword>
<feature type="transmembrane region" description="Helical" evidence="1">
    <location>
        <begin position="7"/>
        <end position="27"/>
    </location>
</feature>
<feature type="transmembrane region" description="Helical" evidence="1">
    <location>
        <begin position="97"/>
        <end position="114"/>
    </location>
</feature>
<dbReference type="Proteomes" id="UP000832011">
    <property type="component" value="Chromosome"/>
</dbReference>
<feature type="transmembrane region" description="Helical" evidence="1">
    <location>
        <begin position="39"/>
        <end position="61"/>
    </location>
</feature>
<keyword evidence="1" id="KW-0812">Transmembrane</keyword>
<evidence type="ECO:0000313" key="2">
    <source>
        <dbReference type="EMBL" id="UOO88507.1"/>
    </source>
</evidence>
<dbReference type="InterPro" id="IPR007437">
    <property type="entry name" value="DUF486"/>
</dbReference>
<dbReference type="PANTHER" id="PTHR38482:SF1">
    <property type="entry name" value="DMT FAMILY PROTEIN"/>
    <property type="match status" value="1"/>
</dbReference>
<keyword evidence="1" id="KW-0472">Membrane</keyword>
<name>A0ABY4DYA4_9NEIS</name>
<gene>
    <name evidence="2" type="ORF">LVJ82_13670</name>
</gene>
<protein>
    <submittedName>
        <fullName evidence="2">DMT family protein</fullName>
    </submittedName>
</protein>
<dbReference type="RefSeq" id="WP_108721550.1">
    <property type="nucleotide sequence ID" value="NZ_CABKVG010000010.1"/>
</dbReference>
<organism evidence="2 3">
    <name type="scientific">Vitreoscilla massiliensis</name>
    <dbReference type="NCBI Taxonomy" id="1689272"/>
    <lineage>
        <taxon>Bacteria</taxon>
        <taxon>Pseudomonadati</taxon>
        <taxon>Pseudomonadota</taxon>
        <taxon>Betaproteobacteria</taxon>
        <taxon>Neisseriales</taxon>
        <taxon>Neisseriaceae</taxon>
        <taxon>Vitreoscilla</taxon>
    </lineage>
</organism>
<dbReference type="Pfam" id="PF04342">
    <property type="entry name" value="DMT_6"/>
    <property type="match status" value="1"/>
</dbReference>
<dbReference type="EMBL" id="CP091511">
    <property type="protein sequence ID" value="UOO88507.1"/>
    <property type="molecule type" value="Genomic_DNA"/>
</dbReference>
<accession>A0ABY4DYA4</accession>
<reference evidence="2 3" key="1">
    <citation type="journal article" date="2022" name="Res Sq">
        <title>Evolution of multicellular longitudinally dividing oral cavity symbionts (Neisseriaceae).</title>
        <authorList>
            <person name="Nyongesa S."/>
            <person name="Weber P."/>
            <person name="Bernet E."/>
            <person name="Pullido F."/>
            <person name="Nieckarz M."/>
            <person name="Delaby M."/>
            <person name="Nieves C."/>
            <person name="Viehboeck T."/>
            <person name="Krause N."/>
            <person name="Rivera-Millot A."/>
            <person name="Nakamura A."/>
            <person name="Vischer N."/>
            <person name="VanNieuwenhze M."/>
            <person name="Brun Y."/>
            <person name="Cava F."/>
            <person name="Bulgheresi S."/>
            <person name="Veyrier F."/>
        </authorList>
    </citation>
    <scope>NUCLEOTIDE SEQUENCE [LARGE SCALE GENOMIC DNA]</scope>
    <source>
        <strain evidence="2 3">SN4</strain>
    </source>
</reference>
<proteinExistence type="predicted"/>
<sequence length="116" mass="13336">MLIKTATVLSLLVLSNLLMTIAWYWHIKPGNALMPMWKIVMISWGIALFEYCLAVPANHYGAAWGIRPFQLKIMQEVITLTVFALFAVFYLKEGFKTNYLISFGFILCAVYFAFKK</sequence>